<reference evidence="1" key="1">
    <citation type="journal article" date="2019" name="Viruses">
        <title>A Nymphalid-Infecting Group I Alphabaculovirus Isolated from the Major Passion Fruit Caterpillar Pest Dione juno juno (Lepidoptera: Nymphalidae).</title>
        <authorList>
            <person name="Ribeiro B.M."/>
            <person name="Dos Santos E.R."/>
            <person name="Trentin L.B."/>
            <person name="da Silva L.A."/>
            <person name="de Melo F.L."/>
            <person name="Kitajima E.W."/>
            <person name="Ardisson-Araujo D.M.P."/>
        </authorList>
    </citation>
    <scope>NUCLEOTIDE SEQUENCE</scope>
    <source>
        <strain evidence="1">Araguari-MG</strain>
    </source>
</reference>
<dbReference type="GeneID" id="80538287"/>
<dbReference type="CDD" id="cd01427">
    <property type="entry name" value="HAD_like"/>
    <property type="match status" value="1"/>
</dbReference>
<dbReference type="InterPro" id="IPR010033">
    <property type="entry name" value="HAD_SF_ppase_IIIC"/>
</dbReference>
<proteinExistence type="predicted"/>
<keyword evidence="2" id="KW-1185">Reference proteome</keyword>
<dbReference type="InterPro" id="IPR007827">
    <property type="entry name" value="DUF705"/>
</dbReference>
<dbReference type="RefSeq" id="YP_010799816.1">
    <property type="nucleotide sequence ID" value="NC_076692.1"/>
</dbReference>
<evidence type="ECO:0000313" key="1">
    <source>
        <dbReference type="EMBL" id="QDL56962.1"/>
    </source>
</evidence>
<name>A0AAE6H3X0_9ABAC</name>
<dbReference type="NCBIfam" id="TIGR01684">
    <property type="entry name" value="viral_ppase"/>
    <property type="match status" value="1"/>
</dbReference>
<dbReference type="KEGG" id="vg:80538287"/>
<dbReference type="Proteomes" id="UP000831804">
    <property type="component" value="Segment"/>
</dbReference>
<dbReference type="EMBL" id="MK558262">
    <property type="protein sequence ID" value="QDL56962.1"/>
    <property type="molecule type" value="Genomic_DNA"/>
</dbReference>
<accession>A0AAE6H3X0</accession>
<sequence>MKCRWACLRLRNAFYKGHLLAVAEYADLKYLGFQQYEYFEYVLFQLHTKTPHAYSVIASNPRYCLQMFNADDDMRSVRHHVKTIFKTPVLGHVCVLHHKPAMYACLKEWHTLFEFQVPLLRSESLVWDFPHVLVFDLDSTLITEQKEVQIRDAQIYQNLDELREMGCVLVLWSYGSREHVAHSLRALQLASYFDAIISEGSVAEDAPAALVATTDRQMQTRYIPSNFLFDLHAQTGDDLPKSPKVVIKILANKGVNYFKSITLVDDLPNNDFAYDYYVRVKRCPVPVRDWQRYHEQILDNFEEYDNTYNQ</sequence>
<dbReference type="NCBIfam" id="TIGR01681">
    <property type="entry name" value="HAD-SF-IIIC"/>
    <property type="match status" value="1"/>
</dbReference>
<dbReference type="InterPro" id="IPR036412">
    <property type="entry name" value="HAD-like_sf"/>
</dbReference>
<dbReference type="InterPro" id="IPR023214">
    <property type="entry name" value="HAD_sf"/>
</dbReference>
<dbReference type="Gene3D" id="3.40.50.1000">
    <property type="entry name" value="HAD superfamily/HAD-like"/>
    <property type="match status" value="1"/>
</dbReference>
<gene>
    <name evidence="1" type="primary">38k</name>
    <name evidence="1" type="ORF">DijuNPV-ORF-64</name>
</gene>
<dbReference type="SUPFAM" id="SSF56784">
    <property type="entry name" value="HAD-like"/>
    <property type="match status" value="1"/>
</dbReference>
<evidence type="ECO:0000313" key="2">
    <source>
        <dbReference type="Proteomes" id="UP000831804"/>
    </source>
</evidence>
<organism evidence="1 2">
    <name type="scientific">Dione juno nucleopolyhedrovirus</name>
    <dbReference type="NCBI Taxonomy" id="2594175"/>
    <lineage>
        <taxon>Viruses</taxon>
        <taxon>Viruses incertae sedis</taxon>
        <taxon>Naldaviricetes</taxon>
        <taxon>Lefavirales</taxon>
        <taxon>Baculoviridae</taxon>
        <taxon>Alphabaculovirus</taxon>
        <taxon>Alphabaculovirus dijunonis</taxon>
    </lineage>
</organism>
<dbReference type="Pfam" id="PF05152">
    <property type="entry name" value="DUF705"/>
    <property type="match status" value="1"/>
</dbReference>
<protein>
    <submittedName>
        <fullName evidence="1">38K</fullName>
    </submittedName>
</protein>